<evidence type="ECO:0000313" key="1">
    <source>
        <dbReference type="EMBL" id="VDP81877.1"/>
    </source>
</evidence>
<dbReference type="Proteomes" id="UP000269396">
    <property type="component" value="Unassembled WGS sequence"/>
</dbReference>
<gene>
    <name evidence="1" type="ORF">SMTD_LOCUS20216</name>
</gene>
<proteinExistence type="predicted"/>
<evidence type="ECO:0000313" key="2">
    <source>
        <dbReference type="Proteomes" id="UP000269396"/>
    </source>
</evidence>
<sequence>MSRSDRYPFVGFALLGRMNSSFVNEAIRSSGRFINILS</sequence>
<dbReference type="AlphaFoldDB" id="A0A3P8FZS7"/>
<keyword evidence="2" id="KW-1185">Reference proteome</keyword>
<name>A0A3P8FZS7_9TREM</name>
<organism evidence="1 2">
    <name type="scientific">Schistosoma mattheei</name>
    <dbReference type="NCBI Taxonomy" id="31246"/>
    <lineage>
        <taxon>Eukaryota</taxon>
        <taxon>Metazoa</taxon>
        <taxon>Spiralia</taxon>
        <taxon>Lophotrochozoa</taxon>
        <taxon>Platyhelminthes</taxon>
        <taxon>Trematoda</taxon>
        <taxon>Digenea</taxon>
        <taxon>Strigeidida</taxon>
        <taxon>Schistosomatoidea</taxon>
        <taxon>Schistosomatidae</taxon>
        <taxon>Schistosoma</taxon>
    </lineage>
</organism>
<protein>
    <submittedName>
        <fullName evidence="1">Uncharacterized protein</fullName>
    </submittedName>
</protein>
<dbReference type="EMBL" id="UZAL01043893">
    <property type="protein sequence ID" value="VDP81877.1"/>
    <property type="molecule type" value="Genomic_DNA"/>
</dbReference>
<accession>A0A3P8FZS7</accession>
<reference evidence="1 2" key="1">
    <citation type="submission" date="2018-11" db="EMBL/GenBank/DDBJ databases">
        <authorList>
            <consortium name="Pathogen Informatics"/>
        </authorList>
    </citation>
    <scope>NUCLEOTIDE SEQUENCE [LARGE SCALE GENOMIC DNA]</scope>
    <source>
        <strain>Denwood</strain>
        <strain evidence="2">Zambia</strain>
    </source>
</reference>